<dbReference type="AlphaFoldDB" id="A0A518D9N1"/>
<proteinExistence type="predicted"/>
<sequence>MAIANTAEEARSMLLARMETRLQSLLSELDSLNQRIEQSVAKLTPVDCEALGRAQAA</sequence>
<dbReference type="EMBL" id="CP036291">
    <property type="protein sequence ID" value="QDU88191.1"/>
    <property type="molecule type" value="Genomic_DNA"/>
</dbReference>
<evidence type="ECO:0000313" key="2">
    <source>
        <dbReference type="EMBL" id="QDU88191.1"/>
    </source>
</evidence>
<keyword evidence="3" id="KW-1185">Reference proteome</keyword>
<feature type="coiled-coil region" evidence="1">
    <location>
        <begin position="15"/>
        <end position="42"/>
    </location>
</feature>
<name>A0A518D9N1_9BACT</name>
<dbReference type="Proteomes" id="UP000317429">
    <property type="component" value="Chromosome"/>
</dbReference>
<dbReference type="KEGG" id="pnd:Pla175_15630"/>
<evidence type="ECO:0000313" key="3">
    <source>
        <dbReference type="Proteomes" id="UP000317429"/>
    </source>
</evidence>
<keyword evidence="1" id="KW-0175">Coiled coil</keyword>
<organism evidence="2 3">
    <name type="scientific">Pirellulimonas nuda</name>
    <dbReference type="NCBI Taxonomy" id="2528009"/>
    <lineage>
        <taxon>Bacteria</taxon>
        <taxon>Pseudomonadati</taxon>
        <taxon>Planctomycetota</taxon>
        <taxon>Planctomycetia</taxon>
        <taxon>Pirellulales</taxon>
        <taxon>Lacipirellulaceae</taxon>
        <taxon>Pirellulimonas</taxon>
    </lineage>
</organism>
<protein>
    <submittedName>
        <fullName evidence="2">Uncharacterized protein</fullName>
    </submittedName>
</protein>
<dbReference type="RefSeq" id="WP_197527336.1">
    <property type="nucleotide sequence ID" value="NZ_CP036291.1"/>
</dbReference>
<evidence type="ECO:0000256" key="1">
    <source>
        <dbReference type="SAM" id="Coils"/>
    </source>
</evidence>
<accession>A0A518D9N1</accession>
<reference evidence="2 3" key="1">
    <citation type="submission" date="2019-02" db="EMBL/GenBank/DDBJ databases">
        <title>Deep-cultivation of Planctomycetes and their phenomic and genomic characterization uncovers novel biology.</title>
        <authorList>
            <person name="Wiegand S."/>
            <person name="Jogler M."/>
            <person name="Boedeker C."/>
            <person name="Pinto D."/>
            <person name="Vollmers J."/>
            <person name="Rivas-Marin E."/>
            <person name="Kohn T."/>
            <person name="Peeters S.H."/>
            <person name="Heuer A."/>
            <person name="Rast P."/>
            <person name="Oberbeckmann S."/>
            <person name="Bunk B."/>
            <person name="Jeske O."/>
            <person name="Meyerdierks A."/>
            <person name="Storesund J.E."/>
            <person name="Kallscheuer N."/>
            <person name="Luecker S."/>
            <person name="Lage O.M."/>
            <person name="Pohl T."/>
            <person name="Merkel B.J."/>
            <person name="Hornburger P."/>
            <person name="Mueller R.-W."/>
            <person name="Bruemmer F."/>
            <person name="Labrenz M."/>
            <person name="Spormann A.M."/>
            <person name="Op den Camp H."/>
            <person name="Overmann J."/>
            <person name="Amann R."/>
            <person name="Jetten M.S.M."/>
            <person name="Mascher T."/>
            <person name="Medema M.H."/>
            <person name="Devos D.P."/>
            <person name="Kaster A.-K."/>
            <person name="Ovreas L."/>
            <person name="Rohde M."/>
            <person name="Galperin M.Y."/>
            <person name="Jogler C."/>
        </authorList>
    </citation>
    <scope>NUCLEOTIDE SEQUENCE [LARGE SCALE GENOMIC DNA]</scope>
    <source>
        <strain evidence="2 3">Pla175</strain>
    </source>
</reference>
<gene>
    <name evidence="2" type="ORF">Pla175_15630</name>
</gene>